<dbReference type="PANTHER" id="PTHR38342:SF2">
    <property type="entry name" value="INNER MEMBRANE OR EXPORTED"/>
    <property type="match status" value="1"/>
</dbReference>
<dbReference type="RefSeq" id="WP_115543309.1">
    <property type="nucleotide sequence ID" value="NZ_NXLQ01000015.1"/>
</dbReference>
<organism evidence="2 3">
    <name type="scientific">Helicobacter didelphidarum</name>
    <dbReference type="NCBI Taxonomy" id="2040648"/>
    <lineage>
        <taxon>Bacteria</taxon>
        <taxon>Pseudomonadati</taxon>
        <taxon>Campylobacterota</taxon>
        <taxon>Epsilonproteobacteria</taxon>
        <taxon>Campylobacterales</taxon>
        <taxon>Helicobacteraceae</taxon>
        <taxon>Helicobacter</taxon>
    </lineage>
</organism>
<gene>
    <name evidence="2" type="ORF">CQA53_07025</name>
</gene>
<dbReference type="PANTHER" id="PTHR38342">
    <property type="entry name" value="SLR5037 PROTEIN"/>
    <property type="match status" value="1"/>
</dbReference>
<evidence type="ECO:0000313" key="2">
    <source>
        <dbReference type="EMBL" id="RDU64987.1"/>
    </source>
</evidence>
<dbReference type="Proteomes" id="UP000256379">
    <property type="component" value="Unassembled WGS sequence"/>
</dbReference>
<dbReference type="CDD" id="cd14797">
    <property type="entry name" value="DUF302"/>
    <property type="match status" value="1"/>
</dbReference>
<accession>A0A3D8II23</accession>
<proteinExistence type="predicted"/>
<evidence type="ECO:0000313" key="3">
    <source>
        <dbReference type="Proteomes" id="UP000256379"/>
    </source>
</evidence>
<dbReference type="Gene3D" id="3.30.310.70">
    <property type="entry name" value="TT1751-like domain"/>
    <property type="match status" value="1"/>
</dbReference>
<dbReference type="AlphaFoldDB" id="A0A3D8II23"/>
<dbReference type="InterPro" id="IPR035923">
    <property type="entry name" value="TT1751-like_sf"/>
</dbReference>
<reference evidence="2 3" key="1">
    <citation type="submission" date="2018-04" db="EMBL/GenBank/DDBJ databases">
        <title>Novel Campyloabacter and Helicobacter Species and Strains.</title>
        <authorList>
            <person name="Mannion A.J."/>
            <person name="Shen Z."/>
            <person name="Fox J.G."/>
        </authorList>
    </citation>
    <scope>NUCLEOTIDE SEQUENCE [LARGE SCALE GENOMIC DNA]</scope>
    <source>
        <strain evidence="2 3">MIT 17-337</strain>
    </source>
</reference>
<dbReference type="EMBL" id="NXLQ01000015">
    <property type="protein sequence ID" value="RDU64987.1"/>
    <property type="molecule type" value="Genomic_DNA"/>
</dbReference>
<protein>
    <recommendedName>
        <fullName evidence="1">DUF302 domain-containing protein</fullName>
    </recommendedName>
</protein>
<evidence type="ECO:0000259" key="1">
    <source>
        <dbReference type="Pfam" id="PF03625"/>
    </source>
</evidence>
<dbReference type="OrthoDB" id="9799367at2"/>
<keyword evidence="3" id="KW-1185">Reference proteome</keyword>
<sequence>MKIAKVFMLGVLLLGVNMNAGKLKSKYDFETTLGNVKSEIEKLQINIFAEYKHSDNAEKAGVKLNPTSVIVFGNPKVGTTLMQENQKIAIELPLRMNIYQNDKNEVFVNFIELGEIAKKYKIKNTQTITKMSNMLESIAKKASGN</sequence>
<dbReference type="Pfam" id="PF03625">
    <property type="entry name" value="DUF302"/>
    <property type="match status" value="1"/>
</dbReference>
<dbReference type="InterPro" id="IPR005180">
    <property type="entry name" value="DUF302"/>
</dbReference>
<name>A0A3D8II23_9HELI</name>
<comment type="caution">
    <text evidence="2">The sequence shown here is derived from an EMBL/GenBank/DDBJ whole genome shotgun (WGS) entry which is preliminary data.</text>
</comment>
<feature type="domain" description="DUF302" evidence="1">
    <location>
        <begin position="53"/>
        <end position="111"/>
    </location>
</feature>
<dbReference type="SUPFAM" id="SSF103247">
    <property type="entry name" value="TT1751-like"/>
    <property type="match status" value="1"/>
</dbReference>